<comment type="caution">
    <text evidence="1">The sequence shown here is derived from an EMBL/GenBank/DDBJ whole genome shotgun (WGS) entry which is preliminary data.</text>
</comment>
<proteinExistence type="predicted"/>
<accession>A0A2S7SQM4</accession>
<evidence type="ECO:0008006" key="3">
    <source>
        <dbReference type="Google" id="ProtNLM"/>
    </source>
</evidence>
<keyword evidence="2" id="KW-1185">Reference proteome</keyword>
<dbReference type="RefSeq" id="WP_105041095.1">
    <property type="nucleotide sequence ID" value="NZ_PPSL01000007.1"/>
</dbReference>
<gene>
    <name evidence="1" type="ORF">CJD36_020605</name>
</gene>
<protein>
    <recommendedName>
        <fullName evidence="3">HEAT repeat domain-containing protein</fullName>
    </recommendedName>
</protein>
<evidence type="ECO:0000313" key="2">
    <source>
        <dbReference type="Proteomes" id="UP000239872"/>
    </source>
</evidence>
<dbReference type="EMBL" id="PPSL01000007">
    <property type="protein sequence ID" value="PQJ09190.1"/>
    <property type="molecule type" value="Genomic_DNA"/>
</dbReference>
<reference evidence="1 2" key="1">
    <citation type="submission" date="2018-01" db="EMBL/GenBank/DDBJ databases">
        <title>A novel member of the phylum Bacteroidetes isolated from glacier ice.</title>
        <authorList>
            <person name="Liu Q."/>
            <person name="Xin Y.-H."/>
        </authorList>
    </citation>
    <scope>NUCLEOTIDE SEQUENCE [LARGE SCALE GENOMIC DNA]</scope>
    <source>
        <strain evidence="1 2">RB1R16</strain>
    </source>
</reference>
<sequence length="315" mass="36498">MKNFVATIILLLITYGAVAQEDKLIAAFKAGIVESLDSNYTEVQSRYFSYIVEPLRVGSSFALQVIYFKPDTIKISKSALAKALALKDDPIYRNNIEKLINGTPSQRNTGYMLITFFKDTTYYEELWRRFDGLNSVADNAAVLYPWMMKLFPRETDKVFEVVMRHREWFDVTLVPSFMLYMEHQSVVTTLYKHLNDTSFYVRDIALNTIALVDTTTRGDSAVITALNTWPTEEKKSAIVALQMRTKLRLKQLLEPYVKQPVLHEVIAEALYLSSYWEDGAYADQFCTKGEHVMYSEKKDWHLLELKVLRQQLFDN</sequence>
<organism evidence="1 2">
    <name type="scientific">Flavipsychrobacter stenotrophus</name>
    <dbReference type="NCBI Taxonomy" id="2077091"/>
    <lineage>
        <taxon>Bacteria</taxon>
        <taxon>Pseudomonadati</taxon>
        <taxon>Bacteroidota</taxon>
        <taxon>Chitinophagia</taxon>
        <taxon>Chitinophagales</taxon>
        <taxon>Chitinophagaceae</taxon>
        <taxon>Flavipsychrobacter</taxon>
    </lineage>
</organism>
<dbReference type="AlphaFoldDB" id="A0A2S7SQM4"/>
<dbReference type="Proteomes" id="UP000239872">
    <property type="component" value="Unassembled WGS sequence"/>
</dbReference>
<evidence type="ECO:0000313" key="1">
    <source>
        <dbReference type="EMBL" id="PQJ09190.1"/>
    </source>
</evidence>
<name>A0A2S7SQM4_9BACT</name>